<dbReference type="Pfam" id="PF13279">
    <property type="entry name" value="4HBT_2"/>
    <property type="match status" value="1"/>
</dbReference>
<organism evidence="1 2">
    <name type="scientific">Actinorhabdospora filicis</name>
    <dbReference type="NCBI Taxonomy" id="1785913"/>
    <lineage>
        <taxon>Bacteria</taxon>
        <taxon>Bacillati</taxon>
        <taxon>Actinomycetota</taxon>
        <taxon>Actinomycetes</taxon>
        <taxon>Micromonosporales</taxon>
        <taxon>Micromonosporaceae</taxon>
        <taxon>Actinorhabdospora</taxon>
    </lineage>
</organism>
<protein>
    <submittedName>
        <fullName evidence="1">Thioesterase</fullName>
    </submittedName>
</protein>
<sequence length="148" mass="16408">MTTTVPGVIETAEVHFDDFDPMGIVHNARYGILVERALMKYWIRHGWSFDPGRSKLGDATLAVREVSITYHVPIFEAGTVDVHFWIDKLGSSSVVYGFRVLSPDHTVVHAEGRRVQVAIDRETGRPKALSDLLRKAAEPLLVSSPPAS</sequence>
<comment type="caution">
    <text evidence="1">The sequence shown here is derived from an EMBL/GenBank/DDBJ whole genome shotgun (WGS) entry which is preliminary data.</text>
</comment>
<dbReference type="GO" id="GO:0047617">
    <property type="term" value="F:fatty acyl-CoA hydrolase activity"/>
    <property type="evidence" value="ECO:0007669"/>
    <property type="project" value="TreeGrafter"/>
</dbReference>
<dbReference type="PANTHER" id="PTHR31793:SF24">
    <property type="entry name" value="LONG-CHAIN ACYL-COA THIOESTERASE FADM"/>
    <property type="match status" value="1"/>
</dbReference>
<proteinExistence type="predicted"/>
<evidence type="ECO:0000313" key="1">
    <source>
        <dbReference type="EMBL" id="GLZ81097.1"/>
    </source>
</evidence>
<accession>A0A9W6W637</accession>
<dbReference type="Gene3D" id="3.10.129.10">
    <property type="entry name" value="Hotdog Thioesterase"/>
    <property type="match status" value="1"/>
</dbReference>
<dbReference type="EMBL" id="BSTX01000005">
    <property type="protein sequence ID" value="GLZ81097.1"/>
    <property type="molecule type" value="Genomic_DNA"/>
</dbReference>
<dbReference type="AlphaFoldDB" id="A0A9W6W637"/>
<dbReference type="InterPro" id="IPR029069">
    <property type="entry name" value="HotDog_dom_sf"/>
</dbReference>
<dbReference type="Proteomes" id="UP001165079">
    <property type="component" value="Unassembled WGS sequence"/>
</dbReference>
<dbReference type="CDD" id="cd00586">
    <property type="entry name" value="4HBT"/>
    <property type="match status" value="1"/>
</dbReference>
<gene>
    <name evidence="1" type="ORF">Afil01_59040</name>
</gene>
<keyword evidence="2" id="KW-1185">Reference proteome</keyword>
<dbReference type="RefSeq" id="WP_285666463.1">
    <property type="nucleotide sequence ID" value="NZ_BSTX01000005.1"/>
</dbReference>
<dbReference type="SUPFAM" id="SSF54637">
    <property type="entry name" value="Thioesterase/thiol ester dehydrase-isomerase"/>
    <property type="match status" value="1"/>
</dbReference>
<reference evidence="1" key="1">
    <citation type="submission" date="2023-03" db="EMBL/GenBank/DDBJ databases">
        <title>Actinorhabdospora filicis NBRC 111898.</title>
        <authorList>
            <person name="Ichikawa N."/>
            <person name="Sato H."/>
            <person name="Tonouchi N."/>
        </authorList>
    </citation>
    <scope>NUCLEOTIDE SEQUENCE</scope>
    <source>
        <strain evidence="1">NBRC 111898</strain>
    </source>
</reference>
<dbReference type="InterPro" id="IPR050563">
    <property type="entry name" value="4-hydroxybenzoyl-CoA_TE"/>
</dbReference>
<evidence type="ECO:0000313" key="2">
    <source>
        <dbReference type="Proteomes" id="UP001165079"/>
    </source>
</evidence>
<dbReference type="PANTHER" id="PTHR31793">
    <property type="entry name" value="4-HYDROXYBENZOYL-COA THIOESTERASE FAMILY MEMBER"/>
    <property type="match status" value="1"/>
</dbReference>
<name>A0A9W6W637_9ACTN</name>